<evidence type="ECO:0000256" key="3">
    <source>
        <dbReference type="ARBA" id="ARBA00022448"/>
    </source>
</evidence>
<evidence type="ECO:0000256" key="6">
    <source>
        <dbReference type="ARBA" id="ARBA00022989"/>
    </source>
</evidence>
<dbReference type="GO" id="GO:0015774">
    <property type="term" value="P:polysaccharide transport"/>
    <property type="evidence" value="ECO:0007669"/>
    <property type="project" value="UniProtKB-KW"/>
</dbReference>
<keyword evidence="6 9" id="KW-1133">Transmembrane helix</keyword>
<dbReference type="Proteomes" id="UP000007564">
    <property type="component" value="Chromosome"/>
</dbReference>
<dbReference type="PROSITE" id="PS51012">
    <property type="entry name" value="ABC_TM2"/>
    <property type="match status" value="1"/>
</dbReference>
<evidence type="ECO:0000256" key="8">
    <source>
        <dbReference type="ARBA" id="ARBA00023136"/>
    </source>
</evidence>
<dbReference type="PANTHER" id="PTHR30413:SF10">
    <property type="entry name" value="CAPSULE POLYSACCHARIDE EXPORT INNER-MEMBRANE PROTEIN CTRC"/>
    <property type="match status" value="1"/>
</dbReference>
<dbReference type="GO" id="GO:0140359">
    <property type="term" value="F:ABC-type transporter activity"/>
    <property type="evidence" value="ECO:0007669"/>
    <property type="project" value="InterPro"/>
</dbReference>
<comment type="subcellular location">
    <subcellularLocation>
        <location evidence="9">Cell inner membrane</location>
        <topology evidence="9">Multi-pass membrane protein</topology>
    </subcellularLocation>
    <subcellularLocation>
        <location evidence="1">Cell membrane</location>
        <topology evidence="1">Multi-pass membrane protein</topology>
    </subcellularLocation>
</comment>
<evidence type="ECO:0000256" key="9">
    <source>
        <dbReference type="RuleBase" id="RU361157"/>
    </source>
</evidence>
<evidence type="ECO:0000256" key="4">
    <source>
        <dbReference type="ARBA" id="ARBA00022475"/>
    </source>
</evidence>
<keyword evidence="3 9" id="KW-0813">Transport</keyword>
<dbReference type="RefSeq" id="WP_003807080.1">
    <property type="nucleotide sequence ID" value="NC_019382.1"/>
</dbReference>
<keyword evidence="4 9" id="KW-1003">Cell membrane</keyword>
<evidence type="ECO:0000256" key="7">
    <source>
        <dbReference type="ARBA" id="ARBA00023047"/>
    </source>
</evidence>
<dbReference type="InterPro" id="IPR047817">
    <property type="entry name" value="ABC2_TM_bact-type"/>
</dbReference>
<name>A0A0C6P6T7_BORBO</name>
<keyword evidence="5 9" id="KW-0812">Transmembrane</keyword>
<protein>
    <recommendedName>
        <fullName evidence="9">Transport permease protein</fullName>
    </recommendedName>
</protein>
<reference evidence="11 12" key="1">
    <citation type="journal article" date="2012" name="BMC Genomics">
        <title>Comparative genomics of the classical Bordetella subspecies: the evolution and exchange of virulence-associated diversity amongst closely related pathogens.</title>
        <authorList>
            <person name="Park J."/>
            <person name="Zhang Y."/>
            <person name="Buboltz A.M."/>
            <person name="Zhang X."/>
            <person name="Schuster S.C."/>
            <person name="Ahuja U."/>
            <person name="Liu M."/>
            <person name="Miller J.F."/>
            <person name="Sebaihia M."/>
            <person name="Bentley S.D."/>
            <person name="Parkhill J."/>
            <person name="Harvill E.T."/>
        </authorList>
    </citation>
    <scope>NUCLEOTIDE SEQUENCE [LARGE SCALE GENOMIC DNA]</scope>
    <source>
        <strain evidence="11 12">253</strain>
    </source>
</reference>
<accession>A0A0C6P6T7</accession>
<comment type="similarity">
    <text evidence="2 9">Belongs to the ABC-2 integral membrane protein family.</text>
</comment>
<evidence type="ECO:0000259" key="10">
    <source>
        <dbReference type="PROSITE" id="PS51012"/>
    </source>
</evidence>
<feature type="transmembrane region" description="Helical" evidence="9">
    <location>
        <begin position="177"/>
        <end position="196"/>
    </location>
</feature>
<evidence type="ECO:0000256" key="5">
    <source>
        <dbReference type="ARBA" id="ARBA00022692"/>
    </source>
</evidence>
<dbReference type="AlphaFoldDB" id="A0A0C6P6T7"/>
<gene>
    <name evidence="11" type="primary">wbmL</name>
    <name evidence="11" type="ORF">BN112_3278</name>
</gene>
<dbReference type="KEGG" id="bbh:BN112_3278"/>
<dbReference type="Pfam" id="PF01061">
    <property type="entry name" value="ABC2_membrane"/>
    <property type="match status" value="1"/>
</dbReference>
<keyword evidence="7" id="KW-0762">Sugar transport</keyword>
<proteinExistence type="inferred from homology"/>
<dbReference type="GO" id="GO:0015920">
    <property type="term" value="P:lipopolysaccharide transport"/>
    <property type="evidence" value="ECO:0007669"/>
    <property type="project" value="TreeGrafter"/>
</dbReference>
<dbReference type="InterPro" id="IPR013525">
    <property type="entry name" value="ABC2_TM"/>
</dbReference>
<feature type="transmembrane region" description="Helical" evidence="9">
    <location>
        <begin position="146"/>
        <end position="165"/>
    </location>
</feature>
<evidence type="ECO:0000256" key="2">
    <source>
        <dbReference type="ARBA" id="ARBA00007783"/>
    </source>
</evidence>
<dbReference type="PANTHER" id="PTHR30413">
    <property type="entry name" value="INNER MEMBRANE TRANSPORT PERMEASE"/>
    <property type="match status" value="1"/>
</dbReference>
<organism evidence="11 12">
    <name type="scientific">Bordetella bronchiseptica 253</name>
    <dbReference type="NCBI Taxonomy" id="568707"/>
    <lineage>
        <taxon>Bacteria</taxon>
        <taxon>Pseudomonadati</taxon>
        <taxon>Pseudomonadota</taxon>
        <taxon>Betaproteobacteria</taxon>
        <taxon>Burkholderiales</taxon>
        <taxon>Alcaligenaceae</taxon>
        <taxon>Bordetella</taxon>
    </lineage>
</organism>
<evidence type="ECO:0000313" key="12">
    <source>
        <dbReference type="Proteomes" id="UP000007564"/>
    </source>
</evidence>
<feature type="transmembrane region" description="Helical" evidence="9">
    <location>
        <begin position="75"/>
        <end position="100"/>
    </location>
</feature>
<dbReference type="OrthoDB" id="9786910at2"/>
<dbReference type="GeneID" id="93206363"/>
<keyword evidence="7" id="KW-0625">Polysaccharide transport</keyword>
<dbReference type="EMBL" id="HE965806">
    <property type="protein sequence ID" value="CCJ55193.1"/>
    <property type="molecule type" value="Genomic_DNA"/>
</dbReference>
<sequence length="263" mass="29062">MRIFGLERRDIGLIYNFFVLNVRDKYLGSRLGSVWAIANPLCMLGIFTFVFGFVYKAKLPGADTTLAYVTWLISGYGPWIALSEALMAGTMSVVSASGLVKNLAFKTEILPLAAVATGVVPLTVSLVFLTILLVADGSMPSWHVAWIPLVILLQFFFIAAIALWLSAITVFVRDISFVLPSVLTVLMFATPVFYALDMMPQVVRRVSEFNPLYIIVEGYRQPLIHHASPSAWGLAYVFGISLVIFYSGMKAFRRVKGNFEGAL</sequence>
<feature type="transmembrane region" description="Helical" evidence="9">
    <location>
        <begin position="112"/>
        <end position="134"/>
    </location>
</feature>
<dbReference type="HOGENOM" id="CLU_060703_1_1_4"/>
<evidence type="ECO:0000256" key="1">
    <source>
        <dbReference type="ARBA" id="ARBA00004651"/>
    </source>
</evidence>
<feature type="transmembrane region" description="Helical" evidence="9">
    <location>
        <begin position="33"/>
        <end position="55"/>
    </location>
</feature>
<feature type="transmembrane region" description="Helical" evidence="9">
    <location>
        <begin position="231"/>
        <end position="249"/>
    </location>
</feature>
<keyword evidence="8 9" id="KW-0472">Membrane</keyword>
<feature type="domain" description="ABC transmembrane type-2" evidence="10">
    <location>
        <begin position="31"/>
        <end position="255"/>
    </location>
</feature>
<evidence type="ECO:0000313" key="11">
    <source>
        <dbReference type="EMBL" id="CCJ55193.1"/>
    </source>
</evidence>
<dbReference type="GO" id="GO:0005886">
    <property type="term" value="C:plasma membrane"/>
    <property type="evidence" value="ECO:0007669"/>
    <property type="project" value="UniProtKB-SubCell"/>
</dbReference>